<protein>
    <submittedName>
        <fullName evidence="1">Uncharacterized protein</fullName>
    </submittedName>
</protein>
<reference evidence="1 2" key="1">
    <citation type="submission" date="2011-02" db="EMBL/GenBank/DDBJ databases">
        <title>The Genome Sequence of Sphaeroforma arctica JP610.</title>
        <authorList>
            <consortium name="The Broad Institute Genome Sequencing Platform"/>
            <person name="Russ C."/>
            <person name="Cuomo C."/>
            <person name="Young S.K."/>
            <person name="Zeng Q."/>
            <person name="Gargeya S."/>
            <person name="Alvarado L."/>
            <person name="Berlin A."/>
            <person name="Chapman S.B."/>
            <person name="Chen Z."/>
            <person name="Freedman E."/>
            <person name="Gellesch M."/>
            <person name="Goldberg J."/>
            <person name="Griggs A."/>
            <person name="Gujja S."/>
            <person name="Heilman E."/>
            <person name="Heiman D."/>
            <person name="Howarth C."/>
            <person name="Mehta T."/>
            <person name="Neiman D."/>
            <person name="Pearson M."/>
            <person name="Roberts A."/>
            <person name="Saif S."/>
            <person name="Shea T."/>
            <person name="Shenoy N."/>
            <person name="Sisk P."/>
            <person name="Stolte C."/>
            <person name="Sykes S."/>
            <person name="White J."/>
            <person name="Yandava C."/>
            <person name="Burger G."/>
            <person name="Gray M.W."/>
            <person name="Holland P.W.H."/>
            <person name="King N."/>
            <person name="Lang F.B.F."/>
            <person name="Roger A.J."/>
            <person name="Ruiz-Trillo I."/>
            <person name="Haas B."/>
            <person name="Nusbaum C."/>
            <person name="Birren B."/>
        </authorList>
    </citation>
    <scope>NUCLEOTIDE SEQUENCE [LARGE SCALE GENOMIC DNA]</scope>
    <source>
        <strain evidence="1 2">JP610</strain>
    </source>
</reference>
<name>A0A0L0F5G0_9EUKA</name>
<accession>A0A0L0F5G0</accession>
<keyword evidence="2" id="KW-1185">Reference proteome</keyword>
<organism evidence="1 2">
    <name type="scientific">Sphaeroforma arctica JP610</name>
    <dbReference type="NCBI Taxonomy" id="667725"/>
    <lineage>
        <taxon>Eukaryota</taxon>
        <taxon>Ichthyosporea</taxon>
        <taxon>Ichthyophonida</taxon>
        <taxon>Sphaeroforma</taxon>
    </lineage>
</organism>
<dbReference type="InterPro" id="IPR029021">
    <property type="entry name" value="Prot-tyrosine_phosphatase-like"/>
</dbReference>
<dbReference type="RefSeq" id="XP_014145325.1">
    <property type="nucleotide sequence ID" value="XM_014289850.1"/>
</dbReference>
<dbReference type="SUPFAM" id="SSF52799">
    <property type="entry name" value="(Phosphotyrosine protein) phosphatases II"/>
    <property type="match status" value="1"/>
</dbReference>
<dbReference type="EMBL" id="KQ248840">
    <property type="protein sequence ID" value="KNC71423.1"/>
    <property type="molecule type" value="Genomic_DNA"/>
</dbReference>
<gene>
    <name evidence="1" type="ORF">SARC_16038</name>
</gene>
<evidence type="ECO:0000313" key="2">
    <source>
        <dbReference type="Proteomes" id="UP000054560"/>
    </source>
</evidence>
<dbReference type="AlphaFoldDB" id="A0A0L0F5G0"/>
<dbReference type="Gene3D" id="3.90.190.10">
    <property type="entry name" value="Protein tyrosine phosphatase superfamily"/>
    <property type="match status" value="1"/>
</dbReference>
<evidence type="ECO:0000313" key="1">
    <source>
        <dbReference type="EMBL" id="KNC71423.1"/>
    </source>
</evidence>
<proteinExistence type="predicted"/>
<sequence>MAGFCDYRHHIIHELVVGEGLVLRHKRKLTASVVAYYVTKNRRCTFTEADAYVRGKRPVIVIKPHLRKDILAFAEQGFQPRVDEITDVLD</sequence>
<dbReference type="Proteomes" id="UP000054560">
    <property type="component" value="Unassembled WGS sequence"/>
</dbReference>
<dbReference type="GeneID" id="25916542"/>